<protein>
    <submittedName>
        <fullName evidence="2">Putative ORFan</fullName>
    </submittedName>
</protein>
<feature type="transmembrane region" description="Helical" evidence="1">
    <location>
        <begin position="6"/>
        <end position="31"/>
    </location>
</feature>
<evidence type="ECO:0000313" key="2">
    <source>
        <dbReference type="EMBL" id="QKU33944.1"/>
    </source>
</evidence>
<dbReference type="KEGG" id="vg:80517247"/>
<evidence type="ECO:0000256" key="1">
    <source>
        <dbReference type="SAM" id="Phobius"/>
    </source>
</evidence>
<reference evidence="2" key="2">
    <citation type="journal article" date="2018" name="Nat. Commun.">
        <title>Tailed giant Tupanvirus possesses the most complete translational apparatus of the known virosphere.</title>
        <authorList>
            <person name="Abrahao J."/>
            <person name="Silva L."/>
            <person name="Silva L.S."/>
            <person name="Khalil J.Y.B."/>
            <person name="Rodrigues R."/>
            <person name="Arantes T."/>
            <person name="Assis F."/>
            <person name="Boratto P."/>
            <person name="Andrade M."/>
            <person name="Kroon E.G."/>
            <person name="Ribeiro B."/>
            <person name="Bergier I."/>
            <person name="Seligmann H."/>
            <person name="Ghigo E."/>
            <person name="Colson P."/>
            <person name="Levasseur A."/>
            <person name="Kroemer G."/>
            <person name="Raoult D."/>
            <person name="La Scola B."/>
        </authorList>
    </citation>
    <scope>NUCLEOTIDE SEQUENCE [LARGE SCALE GENOMIC DNA]</scope>
    <source>
        <strain evidence="2">Deep ocean</strain>
    </source>
</reference>
<dbReference type="GeneID" id="80517247"/>
<accession>A0A6N1NES8</accession>
<organism evidence="2">
    <name type="scientific">Tupanvirus deep ocean</name>
    <dbReference type="NCBI Taxonomy" id="2126984"/>
    <lineage>
        <taxon>Viruses</taxon>
        <taxon>Varidnaviria</taxon>
        <taxon>Bamfordvirae</taxon>
        <taxon>Nucleocytoviricota</taxon>
        <taxon>Megaviricetes</taxon>
        <taxon>Imitervirales</taxon>
        <taxon>Mimiviridae</taxon>
        <taxon>Megamimivirinae</taxon>
        <taxon>Tupanvirus</taxon>
        <taxon>Tupanvirus altamarinense</taxon>
    </lineage>
</organism>
<keyword evidence="1" id="KW-1133">Transmembrane helix</keyword>
<proteinExistence type="predicted"/>
<keyword evidence="1" id="KW-0812">Transmembrane</keyword>
<sequence>MGFFDFLSTLVKTSAVTVGVIMASAAGLAYATKPDDKTLKKDIESHMTSQSSNPLEYVVDKVASKVVTGTSSTNVKDYVLVKTAEVTFADGEKHTFVGAFQNWFPVK</sequence>
<keyword evidence="1" id="KW-0472">Membrane</keyword>
<dbReference type="RefSeq" id="YP_010780556.1">
    <property type="nucleotide sequence ID" value="NC_075038.1"/>
</dbReference>
<reference evidence="2" key="1">
    <citation type="submission" date="2017-06" db="EMBL/GenBank/DDBJ databases">
        <authorList>
            <person name="Assis F.L."/>
            <person name="Abrahao J.S."/>
            <person name="Silva L."/>
            <person name="Khalil J.B."/>
            <person name="Rodrigues R."/>
            <person name="Silva L.S."/>
            <person name="Boratto P."/>
            <person name="Andrade M."/>
            <person name="Kroon E.G."/>
            <person name="Ribeiro B."/>
            <person name="Bergier I."/>
            <person name="Seligmann H."/>
            <person name="Ghigo E."/>
            <person name="Colson P."/>
            <person name="Levasseur A."/>
            <person name="Raoult D."/>
            <person name="Scola B.L."/>
        </authorList>
    </citation>
    <scope>NUCLEOTIDE SEQUENCE</scope>
    <source>
        <strain evidence="2">Deep ocean</strain>
    </source>
</reference>
<dbReference type="EMBL" id="MF405918">
    <property type="protein sequence ID" value="QKU33944.1"/>
    <property type="molecule type" value="Genomic_DNA"/>
</dbReference>
<name>A0A6N1NES8_9VIRU</name>